<gene>
    <name evidence="6" type="primary">nusB</name>
    <name evidence="8" type="ORF">B7O87_01745</name>
</gene>
<dbReference type="Pfam" id="PF01029">
    <property type="entry name" value="NusB"/>
    <property type="match status" value="1"/>
</dbReference>
<dbReference type="GO" id="GO:0006353">
    <property type="term" value="P:DNA-templated transcription termination"/>
    <property type="evidence" value="ECO:0007669"/>
    <property type="project" value="UniProtKB-UniRule"/>
</dbReference>
<name>A0A1X4GIS3_9CYAN</name>
<dbReference type="EMBL" id="NBYN01000006">
    <property type="protein sequence ID" value="OSO97003.1"/>
    <property type="molecule type" value="Genomic_DNA"/>
</dbReference>
<dbReference type="GO" id="GO:0031564">
    <property type="term" value="P:transcription antitermination"/>
    <property type="evidence" value="ECO:0007669"/>
    <property type="project" value="UniProtKB-KW"/>
</dbReference>
<dbReference type="InterPro" id="IPR035926">
    <property type="entry name" value="NusB-like_sf"/>
</dbReference>
<dbReference type="GO" id="GO:0005829">
    <property type="term" value="C:cytosol"/>
    <property type="evidence" value="ECO:0007669"/>
    <property type="project" value="TreeGrafter"/>
</dbReference>
<dbReference type="PANTHER" id="PTHR11078">
    <property type="entry name" value="N UTILIZATION SUBSTANCE PROTEIN B-RELATED"/>
    <property type="match status" value="1"/>
</dbReference>
<dbReference type="Gene3D" id="1.10.940.10">
    <property type="entry name" value="NusB-like"/>
    <property type="match status" value="1"/>
</dbReference>
<organism evidence="8 9">
    <name type="scientific">Cylindrospermopsis raciborskii CENA303</name>
    <dbReference type="NCBI Taxonomy" id="1170769"/>
    <lineage>
        <taxon>Bacteria</taxon>
        <taxon>Bacillati</taxon>
        <taxon>Cyanobacteriota</taxon>
        <taxon>Cyanophyceae</taxon>
        <taxon>Nostocales</taxon>
        <taxon>Aphanizomenonaceae</taxon>
        <taxon>Cylindrospermopsis</taxon>
    </lineage>
</organism>
<dbReference type="PANTHER" id="PTHR11078:SF3">
    <property type="entry name" value="ANTITERMINATION NUSB DOMAIN-CONTAINING PROTEIN"/>
    <property type="match status" value="1"/>
</dbReference>
<dbReference type="HAMAP" id="MF_00073">
    <property type="entry name" value="NusB"/>
    <property type="match status" value="1"/>
</dbReference>
<dbReference type="InterPro" id="IPR011605">
    <property type="entry name" value="NusB_fam"/>
</dbReference>
<evidence type="ECO:0000313" key="9">
    <source>
        <dbReference type="Proteomes" id="UP000192997"/>
    </source>
</evidence>
<keyword evidence="3 6" id="KW-0694">RNA-binding</keyword>
<evidence type="ECO:0000256" key="6">
    <source>
        <dbReference type="HAMAP-Rule" id="MF_00073"/>
    </source>
</evidence>
<dbReference type="CDD" id="cd00619">
    <property type="entry name" value="Terminator_NusB"/>
    <property type="match status" value="1"/>
</dbReference>
<evidence type="ECO:0000259" key="7">
    <source>
        <dbReference type="Pfam" id="PF01029"/>
    </source>
</evidence>
<sequence>MQPRKPQQIARELALLSLSQLPVNPKKLQKLPDDQLMAKLVLGAVRTLTAEVQDTLNSAAAELQRSNDRLLTSQTRASDLNMARTMLQEAIVCTQTAINQLGLAVDFPELIQLANQDKEVRNYAKEIVVTVDENRTILDQIISQALVDWQVTRLAQIDRDILQIAVAEMKFMEVPPSIAINEAVELAKRYSGDDGHRFINGVLRRVTEQKQPA</sequence>
<proteinExistence type="inferred from homology"/>
<comment type="caution">
    <text evidence="8">The sequence shown here is derived from an EMBL/GenBank/DDBJ whole genome shotgun (WGS) entry which is preliminary data.</text>
</comment>
<comment type="similarity">
    <text evidence="1 6">Belongs to the NusB family.</text>
</comment>
<keyword evidence="5 6" id="KW-0804">Transcription</keyword>
<dbReference type="AlphaFoldDB" id="A0A1X4GIS3"/>
<evidence type="ECO:0000256" key="3">
    <source>
        <dbReference type="ARBA" id="ARBA00022884"/>
    </source>
</evidence>
<evidence type="ECO:0000256" key="1">
    <source>
        <dbReference type="ARBA" id="ARBA00005952"/>
    </source>
</evidence>
<dbReference type="NCBIfam" id="TIGR01951">
    <property type="entry name" value="nusB"/>
    <property type="match status" value="1"/>
</dbReference>
<dbReference type="GO" id="GO:0003723">
    <property type="term" value="F:RNA binding"/>
    <property type="evidence" value="ECO:0007669"/>
    <property type="project" value="UniProtKB-UniRule"/>
</dbReference>
<evidence type="ECO:0000256" key="5">
    <source>
        <dbReference type="ARBA" id="ARBA00023163"/>
    </source>
</evidence>
<reference evidence="9" key="1">
    <citation type="submission" date="2017-04" db="EMBL/GenBank/DDBJ databases">
        <authorList>
            <person name="Abreu V.A."/>
            <person name="Popin R.V."/>
            <person name="Rigonato J."/>
            <person name="Andreote A.P."/>
            <person name="Schaker P.C."/>
            <person name="Hoff-Risseti C."/>
            <person name="Alvarenga D.O."/>
            <person name="Varani A.M."/>
            <person name="Fiore M.F."/>
        </authorList>
    </citation>
    <scope>NUCLEOTIDE SEQUENCE [LARGE SCALE GENOMIC DNA]</scope>
    <source>
        <strain evidence="9">CENA303</strain>
    </source>
</reference>
<feature type="domain" description="NusB/RsmB/TIM44" evidence="7">
    <location>
        <begin position="112"/>
        <end position="207"/>
    </location>
</feature>
<dbReference type="SUPFAM" id="SSF48013">
    <property type="entry name" value="NusB-like"/>
    <property type="match status" value="1"/>
</dbReference>
<evidence type="ECO:0000256" key="4">
    <source>
        <dbReference type="ARBA" id="ARBA00023015"/>
    </source>
</evidence>
<keyword evidence="2 6" id="KW-0889">Transcription antitermination</keyword>
<accession>A0A1X4GIS3</accession>
<keyword evidence="4 6" id="KW-0805">Transcription regulation</keyword>
<comment type="function">
    <text evidence="6">Involved in transcription antitermination. Required for transcription of ribosomal RNA (rRNA) genes. Binds specifically to the boxA antiterminator sequence of the ribosomal RNA (rrn) operons.</text>
</comment>
<evidence type="ECO:0000313" key="8">
    <source>
        <dbReference type="EMBL" id="OSO97003.1"/>
    </source>
</evidence>
<dbReference type="InterPro" id="IPR006027">
    <property type="entry name" value="NusB_RsmB_TIM44"/>
</dbReference>
<dbReference type="RefSeq" id="WP_085726914.1">
    <property type="nucleotide sequence ID" value="NZ_NBYN01000006.1"/>
</dbReference>
<protein>
    <recommendedName>
        <fullName evidence="6">Transcription antitermination protein NusB</fullName>
    </recommendedName>
    <alternativeName>
        <fullName evidence="6">Antitermination factor NusB</fullName>
    </alternativeName>
</protein>
<evidence type="ECO:0000256" key="2">
    <source>
        <dbReference type="ARBA" id="ARBA00022814"/>
    </source>
</evidence>
<dbReference type="Proteomes" id="UP000192997">
    <property type="component" value="Unassembled WGS sequence"/>
</dbReference>